<accession>A0A014P6G7</accession>
<name>A0A014P6G7_9BURK</name>
<keyword evidence="5" id="KW-1185">Reference proteome</keyword>
<dbReference type="Pfam" id="PF00582">
    <property type="entry name" value="Usp"/>
    <property type="match status" value="1"/>
</dbReference>
<dbReference type="Gene3D" id="3.40.50.620">
    <property type="entry name" value="HUPs"/>
    <property type="match status" value="1"/>
</dbReference>
<dbReference type="CDD" id="cd00293">
    <property type="entry name" value="USP-like"/>
    <property type="match status" value="1"/>
</dbReference>
<dbReference type="Proteomes" id="UP000020766">
    <property type="component" value="Unassembled WGS sequence"/>
</dbReference>
<dbReference type="PANTHER" id="PTHR46268:SF15">
    <property type="entry name" value="UNIVERSAL STRESS PROTEIN HP_0031"/>
    <property type="match status" value="1"/>
</dbReference>
<organism evidence="4 5">
    <name type="scientific">Comamonas aquatica DA1877</name>
    <dbReference type="NCBI Taxonomy" id="1457173"/>
    <lineage>
        <taxon>Bacteria</taxon>
        <taxon>Pseudomonadati</taxon>
        <taxon>Pseudomonadota</taxon>
        <taxon>Betaproteobacteria</taxon>
        <taxon>Burkholderiales</taxon>
        <taxon>Comamonadaceae</taxon>
        <taxon>Comamonas</taxon>
    </lineage>
</organism>
<dbReference type="PIRSF" id="PIRSF006276">
    <property type="entry name" value="UspA"/>
    <property type="match status" value="1"/>
</dbReference>
<dbReference type="SUPFAM" id="SSF52402">
    <property type="entry name" value="Adenine nucleotide alpha hydrolases-like"/>
    <property type="match status" value="1"/>
</dbReference>
<gene>
    <name evidence="4" type="ORF">AX13_00450</name>
</gene>
<evidence type="ECO:0000256" key="2">
    <source>
        <dbReference type="PIRNR" id="PIRNR006276"/>
    </source>
</evidence>
<dbReference type="InterPro" id="IPR006015">
    <property type="entry name" value="Universal_stress_UspA"/>
</dbReference>
<comment type="caution">
    <text evidence="4">The sequence shown here is derived from an EMBL/GenBank/DDBJ whole genome shotgun (WGS) entry which is preliminary data.</text>
</comment>
<reference evidence="4 5" key="1">
    <citation type="submission" date="2014-01" db="EMBL/GenBank/DDBJ databases">
        <title>Interspecies Systems Biology Uncovers Metabolites Affecting C. elegans Gene Expression and Life History Traits.</title>
        <authorList>
            <person name="Watson E."/>
            <person name="Macneil L.T."/>
            <person name="Ritter A.D."/>
            <person name="Yilmaz L.S."/>
            <person name="Rosebrock A.P."/>
            <person name="Caudy A.A."/>
            <person name="Walhout A.J."/>
        </authorList>
    </citation>
    <scope>NUCLEOTIDE SEQUENCE [LARGE SCALE GENOMIC DNA]</scope>
    <source>
        <strain evidence="4 5">DA1877</strain>
    </source>
</reference>
<evidence type="ECO:0000313" key="5">
    <source>
        <dbReference type="Proteomes" id="UP000020766"/>
    </source>
</evidence>
<dbReference type="PANTHER" id="PTHR46268">
    <property type="entry name" value="STRESS RESPONSE PROTEIN NHAX"/>
    <property type="match status" value="1"/>
</dbReference>
<dbReference type="InterPro" id="IPR006016">
    <property type="entry name" value="UspA"/>
</dbReference>
<dbReference type="RefSeq" id="WP_043377817.1">
    <property type="nucleotide sequence ID" value="NZ_JBOK01000001.1"/>
</dbReference>
<dbReference type="GO" id="GO:0005737">
    <property type="term" value="C:cytoplasm"/>
    <property type="evidence" value="ECO:0007669"/>
    <property type="project" value="UniProtKB-SubCell"/>
</dbReference>
<comment type="subcellular location">
    <subcellularLocation>
        <location evidence="2">Cytoplasm</location>
    </subcellularLocation>
</comment>
<dbReference type="InterPro" id="IPR014729">
    <property type="entry name" value="Rossmann-like_a/b/a_fold"/>
</dbReference>
<sequence>MFKHLLIPTDGSELSKEAVRSGIRLAHELGAKVTALYVMPDYNALIYGAEALLTINAAEFDAHVQKYADKALHFVEHLAREQNVPCATVRTASASIYRAIVKQAQDLDCDLICMASHGRKGISELLLGSETQKVLTHSSIPVLVHRAVPKEREKT</sequence>
<dbReference type="PATRIC" id="fig|1457173.3.peg.88"/>
<evidence type="ECO:0000256" key="1">
    <source>
        <dbReference type="ARBA" id="ARBA00008791"/>
    </source>
</evidence>
<dbReference type="AlphaFoldDB" id="A0A014P6G7"/>
<proteinExistence type="inferred from homology"/>
<protein>
    <recommendedName>
        <fullName evidence="2">Universal stress protein</fullName>
    </recommendedName>
</protein>
<comment type="similarity">
    <text evidence="1 2">Belongs to the universal stress protein A family.</text>
</comment>
<dbReference type="EMBL" id="JBOK01000001">
    <property type="protein sequence ID" value="EXU81760.1"/>
    <property type="molecule type" value="Genomic_DNA"/>
</dbReference>
<keyword evidence="2" id="KW-0963">Cytoplasm</keyword>
<evidence type="ECO:0000259" key="3">
    <source>
        <dbReference type="Pfam" id="PF00582"/>
    </source>
</evidence>
<feature type="domain" description="UspA" evidence="3">
    <location>
        <begin position="1"/>
        <end position="144"/>
    </location>
</feature>
<dbReference type="STRING" id="225991.MA05_10080"/>
<evidence type="ECO:0000313" key="4">
    <source>
        <dbReference type="EMBL" id="EXU81760.1"/>
    </source>
</evidence>
<dbReference type="PRINTS" id="PR01438">
    <property type="entry name" value="UNVRSLSTRESS"/>
</dbReference>